<feature type="compositionally biased region" description="Basic and acidic residues" evidence="5">
    <location>
        <begin position="609"/>
        <end position="621"/>
    </location>
</feature>
<evidence type="ECO:0000256" key="6">
    <source>
        <dbReference type="SAM" id="Phobius"/>
    </source>
</evidence>
<comment type="caution">
    <text evidence="9">The sequence shown here is derived from an EMBL/GenBank/DDBJ whole genome shotgun (WGS) entry which is preliminary data.</text>
</comment>
<feature type="compositionally biased region" description="Basic and acidic residues" evidence="5">
    <location>
        <begin position="775"/>
        <end position="794"/>
    </location>
</feature>
<feature type="region of interest" description="Disordered" evidence="5">
    <location>
        <begin position="278"/>
        <end position="322"/>
    </location>
</feature>
<dbReference type="Proteomes" id="UP001492380">
    <property type="component" value="Unassembled WGS sequence"/>
</dbReference>
<protein>
    <submittedName>
        <fullName evidence="9">G protein-coupled glucose receptor regulating Gpa2-domain-containing protein</fullName>
    </submittedName>
</protein>
<dbReference type="InterPro" id="IPR023041">
    <property type="entry name" value="Glucose_rcpt_Git3-like_N"/>
</dbReference>
<proteinExistence type="predicted"/>
<evidence type="ECO:0000259" key="7">
    <source>
        <dbReference type="Pfam" id="PF11710"/>
    </source>
</evidence>
<feature type="transmembrane region" description="Helical" evidence="6">
    <location>
        <begin position="191"/>
        <end position="210"/>
    </location>
</feature>
<dbReference type="Pfam" id="PF11970">
    <property type="entry name" value="GPR_Gpa2_C"/>
    <property type="match status" value="1"/>
</dbReference>
<feature type="compositionally biased region" description="Pro residues" evidence="5">
    <location>
        <begin position="313"/>
        <end position="322"/>
    </location>
</feature>
<sequence length="800" mass="88698">MPTLHHYWDNGPLLPNCDAPAISTVAFQRGCIFSTRRLNLENATELEWQSTKTDVVINADGDSLFLLTDYHKFVVQVVAVTCSCVSLTIALVAFYWFCRMEKRFRHKLIMLLLCGDLNRALWYMIFSLVYFTQGTVSSKTAFAQAAGFFIQLFSEMSDFSVLFIAIHGAISVFKPPVSGVGTDILYRRRHWVYAAIIIIPIISASIPFTTPSSPTYLAQGAFVSLPLRPIWYRLVCSWVPRLLIWIVVISLAFAIYFHVHREFRVFSKVVQDSAGAMSEPLEPQAPEKQDEKYDDLPSPGHREPTDEILVAPEPIPPEPKTPEPVAPETFNAASPFAPGPFAPGPFVPEPPRSKSPPIQFRRGSTVDSIDELTALNVFSSGPIFQSPGGRRNSTVRINPHPVDMDAIEEYERPGSSIRSSRSFNLPLLQDSDAPSRRPSVYSAYTNVSVLPNTARASIASNSVEEQERKRRQSDPIDARILQKRKEITRQLRNIFIYPIAYILMWIIPFCLHCFQYTPKYARNPPFVLTLLSGLCLCIMGGVNSLVFCWREKPWRHIPGSSGTLVASFLFWRTYTAEDLLAARSRHSSGSGSSRWKCQFCLVRVPTGGDHAHLHRPSDAESRPATVMSGAHVCDPDGNAPRSPGSRISSPAPTLNPPRSGRPSMAMLGPRRARSSLSDREKQARSQAYERLAREQADRAAANRMSAASHDGLGPLMPVVSGTGPGFLGAAGRRASSASLMGAGMGDGGREWWDRRESVWSVDWRDGFAAGSGRPPVDRDRDLEKGSDGERKLSGESEETG</sequence>
<comment type="subcellular location">
    <subcellularLocation>
        <location evidence="1">Membrane</location>
        <topology evidence="1">Multi-pass membrane protein</topology>
    </subcellularLocation>
</comment>
<feature type="transmembrane region" description="Helical" evidence="6">
    <location>
        <begin position="143"/>
        <end position="170"/>
    </location>
</feature>
<evidence type="ECO:0000256" key="2">
    <source>
        <dbReference type="ARBA" id="ARBA00022692"/>
    </source>
</evidence>
<dbReference type="InterPro" id="IPR022596">
    <property type="entry name" value="GPR1/2/3_C"/>
</dbReference>
<evidence type="ECO:0000259" key="8">
    <source>
        <dbReference type="Pfam" id="PF11970"/>
    </source>
</evidence>
<feature type="transmembrane region" description="Helical" evidence="6">
    <location>
        <begin position="230"/>
        <end position="257"/>
    </location>
</feature>
<feature type="domain" description="Glucose receptor Git3-like N-terminal" evidence="7">
    <location>
        <begin position="75"/>
        <end position="264"/>
    </location>
</feature>
<evidence type="ECO:0000256" key="3">
    <source>
        <dbReference type="ARBA" id="ARBA00022989"/>
    </source>
</evidence>
<dbReference type="PANTHER" id="PTHR23112:SF37">
    <property type="entry name" value="G PROTEIN-COUPLED RECEPTOR GPR1"/>
    <property type="match status" value="1"/>
</dbReference>
<keyword evidence="9" id="KW-0675">Receptor</keyword>
<feature type="transmembrane region" description="Helical" evidence="6">
    <location>
        <begin position="494"/>
        <end position="514"/>
    </location>
</feature>
<feature type="compositionally biased region" description="Basic and acidic residues" evidence="5">
    <location>
        <begin position="285"/>
        <end position="305"/>
    </location>
</feature>
<reference evidence="9 10" key="1">
    <citation type="submission" date="2024-04" db="EMBL/GenBank/DDBJ databases">
        <title>Phyllosticta paracitricarpa is synonymous to the EU quarantine fungus P. citricarpa based on phylogenomic analyses.</title>
        <authorList>
            <consortium name="Lawrence Berkeley National Laboratory"/>
            <person name="Van Ingen-Buijs V.A."/>
            <person name="Van Westerhoven A.C."/>
            <person name="Haridas S."/>
            <person name="Skiadas P."/>
            <person name="Martin F."/>
            <person name="Groenewald J.Z."/>
            <person name="Crous P.W."/>
            <person name="Seidl M.F."/>
        </authorList>
    </citation>
    <scope>NUCLEOTIDE SEQUENCE [LARGE SCALE GENOMIC DNA]</scope>
    <source>
        <strain evidence="9 10">CBS 123374</strain>
    </source>
</reference>
<gene>
    <name evidence="9" type="ORF">HDK90DRAFT_552306</name>
</gene>
<feature type="transmembrane region" description="Helical" evidence="6">
    <location>
        <begin position="73"/>
        <end position="97"/>
    </location>
</feature>
<feature type="region of interest" description="Disordered" evidence="5">
    <location>
        <begin position="608"/>
        <end position="689"/>
    </location>
</feature>
<organism evidence="9 10">
    <name type="scientific">Phyllosticta capitalensis</name>
    <dbReference type="NCBI Taxonomy" id="121624"/>
    <lineage>
        <taxon>Eukaryota</taxon>
        <taxon>Fungi</taxon>
        <taxon>Dikarya</taxon>
        <taxon>Ascomycota</taxon>
        <taxon>Pezizomycotina</taxon>
        <taxon>Dothideomycetes</taxon>
        <taxon>Dothideomycetes incertae sedis</taxon>
        <taxon>Botryosphaeriales</taxon>
        <taxon>Phyllostictaceae</taxon>
        <taxon>Phyllosticta</taxon>
    </lineage>
</organism>
<dbReference type="SUPFAM" id="SSF81321">
    <property type="entry name" value="Family A G protein-coupled receptor-like"/>
    <property type="match status" value="1"/>
</dbReference>
<evidence type="ECO:0000256" key="4">
    <source>
        <dbReference type="ARBA" id="ARBA00023136"/>
    </source>
</evidence>
<keyword evidence="10" id="KW-1185">Reference proteome</keyword>
<dbReference type="PANTHER" id="PTHR23112">
    <property type="entry name" value="G PROTEIN-COUPLED RECEPTOR 157-RELATED"/>
    <property type="match status" value="1"/>
</dbReference>
<name>A0ABR1YQD9_9PEZI</name>
<accession>A0ABR1YQD9</accession>
<feature type="transmembrane region" description="Helical" evidence="6">
    <location>
        <begin position="526"/>
        <end position="549"/>
    </location>
</feature>
<feature type="domain" description="G protein-coupled receptor GPR1/2/3 C-terminal" evidence="8">
    <location>
        <begin position="482"/>
        <end position="556"/>
    </location>
</feature>
<evidence type="ECO:0000313" key="9">
    <source>
        <dbReference type="EMBL" id="KAK8235658.1"/>
    </source>
</evidence>
<keyword evidence="4 6" id="KW-0472">Membrane</keyword>
<evidence type="ECO:0000256" key="1">
    <source>
        <dbReference type="ARBA" id="ARBA00004141"/>
    </source>
</evidence>
<feature type="transmembrane region" description="Helical" evidence="6">
    <location>
        <begin position="109"/>
        <end position="131"/>
    </location>
</feature>
<keyword evidence="2 6" id="KW-0812">Transmembrane</keyword>
<keyword evidence="3 6" id="KW-1133">Transmembrane helix</keyword>
<evidence type="ECO:0000256" key="5">
    <source>
        <dbReference type="SAM" id="MobiDB-lite"/>
    </source>
</evidence>
<dbReference type="EMBL" id="JBBWRZ010000005">
    <property type="protein sequence ID" value="KAK8235658.1"/>
    <property type="molecule type" value="Genomic_DNA"/>
</dbReference>
<dbReference type="Pfam" id="PF11710">
    <property type="entry name" value="Git3"/>
    <property type="match status" value="1"/>
</dbReference>
<feature type="region of interest" description="Disordered" evidence="5">
    <location>
        <begin position="764"/>
        <end position="800"/>
    </location>
</feature>
<dbReference type="Gene3D" id="1.20.1070.10">
    <property type="entry name" value="Rhodopsin 7-helix transmembrane proteins"/>
    <property type="match status" value="1"/>
</dbReference>
<evidence type="ECO:0000313" key="10">
    <source>
        <dbReference type="Proteomes" id="UP001492380"/>
    </source>
</evidence>